<dbReference type="SUPFAM" id="SSF52833">
    <property type="entry name" value="Thioredoxin-like"/>
    <property type="match status" value="1"/>
</dbReference>
<dbReference type="eggNOG" id="COG1225">
    <property type="taxonomic scope" value="Bacteria"/>
</dbReference>
<evidence type="ECO:0000256" key="9">
    <source>
        <dbReference type="ARBA" id="ARBA00038489"/>
    </source>
</evidence>
<dbReference type="GO" id="GO:0005737">
    <property type="term" value="C:cytoplasm"/>
    <property type="evidence" value="ECO:0007669"/>
    <property type="project" value="TreeGrafter"/>
</dbReference>
<dbReference type="Proteomes" id="UP000019267">
    <property type="component" value="Chromosome"/>
</dbReference>
<evidence type="ECO:0000256" key="5">
    <source>
        <dbReference type="ARBA" id="ARBA00023002"/>
    </source>
</evidence>
<evidence type="ECO:0000256" key="3">
    <source>
        <dbReference type="ARBA" id="ARBA00022559"/>
    </source>
</evidence>
<dbReference type="InterPro" id="IPR036249">
    <property type="entry name" value="Thioredoxin-like_sf"/>
</dbReference>
<dbReference type="InterPro" id="IPR000866">
    <property type="entry name" value="AhpC/TSA"/>
</dbReference>
<gene>
    <name evidence="13" type="ORF">SCULI_v1c09990</name>
</gene>
<evidence type="ECO:0000313" key="14">
    <source>
        <dbReference type="Proteomes" id="UP000019267"/>
    </source>
</evidence>
<dbReference type="AlphaFoldDB" id="W6AI13"/>
<evidence type="ECO:0000259" key="12">
    <source>
        <dbReference type="PROSITE" id="PS51352"/>
    </source>
</evidence>
<dbReference type="KEGG" id="scq:SCULI_v1c09990"/>
<dbReference type="PANTHER" id="PTHR42801">
    <property type="entry name" value="THIOREDOXIN-DEPENDENT PEROXIDE REDUCTASE"/>
    <property type="match status" value="1"/>
</dbReference>
<evidence type="ECO:0000256" key="11">
    <source>
        <dbReference type="ARBA" id="ARBA00049091"/>
    </source>
</evidence>
<evidence type="ECO:0000313" key="13">
    <source>
        <dbReference type="EMBL" id="AHI53339.1"/>
    </source>
</evidence>
<dbReference type="EC" id="1.11.1.24" evidence="2"/>
<evidence type="ECO:0000256" key="8">
    <source>
        <dbReference type="ARBA" id="ARBA00032824"/>
    </source>
</evidence>
<keyword evidence="7" id="KW-0676">Redox-active center</keyword>
<comment type="function">
    <text evidence="1">Thiol-specific peroxidase that catalyzes the reduction of hydrogen peroxide and organic hydroperoxides to water and alcohols, respectively. Plays a role in cell protection against oxidative stress by detoxifying peroxides and as sensor of hydrogen peroxide-mediated signaling events.</text>
</comment>
<evidence type="ECO:0000256" key="10">
    <source>
        <dbReference type="ARBA" id="ARBA00041373"/>
    </source>
</evidence>
<dbReference type="GO" id="GO:0008379">
    <property type="term" value="F:thioredoxin peroxidase activity"/>
    <property type="evidence" value="ECO:0007669"/>
    <property type="project" value="TreeGrafter"/>
</dbReference>
<dbReference type="HOGENOM" id="CLU_042529_14_1_14"/>
<dbReference type="STRING" id="1276246.SCULI_v1c09990"/>
<dbReference type="InterPro" id="IPR013766">
    <property type="entry name" value="Thioredoxin_domain"/>
</dbReference>
<protein>
    <recommendedName>
        <fullName evidence="2">thioredoxin-dependent peroxiredoxin</fullName>
        <ecNumber evidence="2">1.11.1.24</ecNumber>
    </recommendedName>
    <alternativeName>
        <fullName evidence="10">Bacterioferritin comigratory protein</fullName>
    </alternativeName>
    <alternativeName>
        <fullName evidence="8">Thioredoxin peroxidase</fullName>
    </alternativeName>
</protein>
<sequence length="153" mass="17514">MKLEDKKYLLDTGEKINLSSIMGSRGLVMFFYPKAHTPGCTLEVKEFAKRKEEFDSLHYNIVGISADSPEEQNKFACDFVIDYPLIADVEKDLINQFNLWGPIKTWGGEETIGIKRSTFVVNPNMEVILELDDVNPTEHIETILEKLKERSTN</sequence>
<reference evidence="13 14" key="1">
    <citation type="journal article" date="2014" name="Genome Biol. Evol.">
        <title>Molecular evolution of the substrate utilization strategies and putative virulence factors in mosquito-associated Spiroplasma species.</title>
        <authorList>
            <person name="Chang T.H."/>
            <person name="Lo W.S."/>
            <person name="Ku C."/>
            <person name="Chen L.L."/>
            <person name="Kuo C.H."/>
        </authorList>
    </citation>
    <scope>NUCLEOTIDE SEQUENCE [LARGE SCALE GENOMIC DNA]</scope>
    <source>
        <strain evidence="13">AES-1</strain>
    </source>
</reference>
<proteinExistence type="inferred from homology"/>
<dbReference type="PROSITE" id="PS51352">
    <property type="entry name" value="THIOREDOXIN_2"/>
    <property type="match status" value="1"/>
</dbReference>
<dbReference type="Gene3D" id="3.40.30.10">
    <property type="entry name" value="Glutaredoxin"/>
    <property type="match status" value="1"/>
</dbReference>
<dbReference type="CDD" id="cd03017">
    <property type="entry name" value="PRX_BCP"/>
    <property type="match status" value="1"/>
</dbReference>
<dbReference type="PANTHER" id="PTHR42801:SF4">
    <property type="entry name" value="AHPC_TSA FAMILY PROTEIN"/>
    <property type="match status" value="1"/>
</dbReference>
<dbReference type="RefSeq" id="WP_025363561.1">
    <property type="nucleotide sequence ID" value="NZ_CP006681.1"/>
</dbReference>
<dbReference type="GO" id="GO:0034599">
    <property type="term" value="P:cellular response to oxidative stress"/>
    <property type="evidence" value="ECO:0007669"/>
    <property type="project" value="TreeGrafter"/>
</dbReference>
<evidence type="ECO:0000256" key="4">
    <source>
        <dbReference type="ARBA" id="ARBA00022862"/>
    </source>
</evidence>
<evidence type="ECO:0000256" key="2">
    <source>
        <dbReference type="ARBA" id="ARBA00013017"/>
    </source>
</evidence>
<feature type="domain" description="Thioredoxin" evidence="12">
    <location>
        <begin position="1"/>
        <end position="152"/>
    </location>
</feature>
<name>W6AI13_9MOLU</name>
<dbReference type="OrthoDB" id="9812811at2"/>
<comment type="catalytic activity">
    <reaction evidence="11">
        <text>a hydroperoxide + [thioredoxin]-dithiol = an alcohol + [thioredoxin]-disulfide + H2O</text>
        <dbReference type="Rhea" id="RHEA:62620"/>
        <dbReference type="Rhea" id="RHEA-COMP:10698"/>
        <dbReference type="Rhea" id="RHEA-COMP:10700"/>
        <dbReference type="ChEBI" id="CHEBI:15377"/>
        <dbReference type="ChEBI" id="CHEBI:29950"/>
        <dbReference type="ChEBI" id="CHEBI:30879"/>
        <dbReference type="ChEBI" id="CHEBI:35924"/>
        <dbReference type="ChEBI" id="CHEBI:50058"/>
        <dbReference type="EC" id="1.11.1.24"/>
    </reaction>
</comment>
<dbReference type="InterPro" id="IPR050924">
    <property type="entry name" value="Peroxiredoxin_BCP/PrxQ"/>
</dbReference>
<comment type="similarity">
    <text evidence="9">Belongs to the peroxiredoxin family. BCP/PrxQ subfamily.</text>
</comment>
<keyword evidence="6" id="KW-1015">Disulfide bond</keyword>
<evidence type="ECO:0000256" key="1">
    <source>
        <dbReference type="ARBA" id="ARBA00003330"/>
    </source>
</evidence>
<organism evidence="13 14">
    <name type="scientific">Spiroplasma culicicola AES-1</name>
    <dbReference type="NCBI Taxonomy" id="1276246"/>
    <lineage>
        <taxon>Bacteria</taxon>
        <taxon>Bacillati</taxon>
        <taxon>Mycoplasmatota</taxon>
        <taxon>Mollicutes</taxon>
        <taxon>Entomoplasmatales</taxon>
        <taxon>Spiroplasmataceae</taxon>
        <taxon>Spiroplasma</taxon>
    </lineage>
</organism>
<dbReference type="Pfam" id="PF00578">
    <property type="entry name" value="AhpC-TSA"/>
    <property type="match status" value="1"/>
</dbReference>
<keyword evidence="14" id="KW-1185">Reference proteome</keyword>
<accession>W6AI13</accession>
<keyword evidence="5" id="KW-0560">Oxidoreductase</keyword>
<dbReference type="PATRIC" id="fig|1276246.3.peg.995"/>
<dbReference type="EMBL" id="CP006681">
    <property type="protein sequence ID" value="AHI53339.1"/>
    <property type="molecule type" value="Genomic_DNA"/>
</dbReference>
<dbReference type="GO" id="GO:0045454">
    <property type="term" value="P:cell redox homeostasis"/>
    <property type="evidence" value="ECO:0007669"/>
    <property type="project" value="TreeGrafter"/>
</dbReference>
<evidence type="ECO:0000256" key="6">
    <source>
        <dbReference type="ARBA" id="ARBA00023157"/>
    </source>
</evidence>
<keyword evidence="4" id="KW-0049">Antioxidant</keyword>
<keyword evidence="3" id="KW-0575">Peroxidase</keyword>
<evidence type="ECO:0000256" key="7">
    <source>
        <dbReference type="ARBA" id="ARBA00023284"/>
    </source>
</evidence>